<evidence type="ECO:0000313" key="10">
    <source>
        <dbReference type="EMBL" id="KAK8898658.1"/>
    </source>
</evidence>
<feature type="compositionally biased region" description="Basic residues" evidence="8">
    <location>
        <begin position="209"/>
        <end position="223"/>
    </location>
</feature>
<comment type="caution">
    <text evidence="10">The sequence shown here is derived from an EMBL/GenBank/DDBJ whole genome shotgun (WGS) entry which is preliminary data.</text>
</comment>
<keyword evidence="9" id="KW-0812">Transmembrane</keyword>
<feature type="region of interest" description="Disordered" evidence="8">
    <location>
        <begin position="193"/>
        <end position="228"/>
    </location>
</feature>
<evidence type="ECO:0000256" key="3">
    <source>
        <dbReference type="ARBA" id="ARBA00022801"/>
    </source>
</evidence>
<keyword evidence="11" id="KW-1185">Reference proteome</keyword>
<keyword evidence="2 7" id="KW-0732">Signal</keyword>
<name>A0ABR2L5M7_9EUKA</name>
<proteinExistence type="inferred from homology"/>
<keyword evidence="3 7" id="KW-0378">Hydrolase</keyword>
<reference evidence="10 11" key="1">
    <citation type="submission" date="2024-04" db="EMBL/GenBank/DDBJ databases">
        <title>Tritrichomonas musculus Genome.</title>
        <authorList>
            <person name="Alves-Ferreira E."/>
            <person name="Grigg M."/>
            <person name="Lorenzi H."/>
            <person name="Galac M."/>
        </authorList>
    </citation>
    <scope>NUCLEOTIDE SEQUENCE [LARGE SCALE GENOMIC DNA]</scope>
    <source>
        <strain evidence="10 11">EAF2021</strain>
    </source>
</reference>
<evidence type="ECO:0000256" key="1">
    <source>
        <dbReference type="ARBA" id="ARBA00007835"/>
    </source>
</evidence>
<accession>A0ABR2L5M7</accession>
<keyword evidence="4 7" id="KW-0442">Lipid degradation</keyword>
<feature type="transmembrane region" description="Helical" evidence="9">
    <location>
        <begin position="623"/>
        <end position="645"/>
    </location>
</feature>
<evidence type="ECO:0000256" key="8">
    <source>
        <dbReference type="SAM" id="MobiDB-lite"/>
    </source>
</evidence>
<comment type="function">
    <text evidence="7">Putative phospholipase.</text>
</comment>
<feature type="signal peptide" evidence="7">
    <location>
        <begin position="1"/>
        <end position="18"/>
    </location>
</feature>
<dbReference type="Gene3D" id="3.60.60.30">
    <property type="match status" value="1"/>
</dbReference>
<evidence type="ECO:0000256" key="9">
    <source>
        <dbReference type="SAM" id="Phobius"/>
    </source>
</evidence>
<dbReference type="PANTHER" id="PTHR12370:SF3">
    <property type="entry name" value="PHOSPHOLIPASE B-LIKE 2-RELATED"/>
    <property type="match status" value="1"/>
</dbReference>
<dbReference type="PANTHER" id="PTHR12370">
    <property type="entry name" value="PHOSPHOLIPASE B-RELATED"/>
    <property type="match status" value="1"/>
</dbReference>
<evidence type="ECO:0000256" key="4">
    <source>
        <dbReference type="ARBA" id="ARBA00022963"/>
    </source>
</evidence>
<evidence type="ECO:0000313" key="11">
    <source>
        <dbReference type="Proteomes" id="UP001470230"/>
    </source>
</evidence>
<evidence type="ECO:0000256" key="7">
    <source>
        <dbReference type="RuleBase" id="RU364138"/>
    </source>
</evidence>
<organism evidence="10 11">
    <name type="scientific">Tritrichomonas musculus</name>
    <dbReference type="NCBI Taxonomy" id="1915356"/>
    <lineage>
        <taxon>Eukaryota</taxon>
        <taxon>Metamonada</taxon>
        <taxon>Parabasalia</taxon>
        <taxon>Tritrichomonadida</taxon>
        <taxon>Tritrichomonadidae</taxon>
        <taxon>Tritrichomonas</taxon>
    </lineage>
</organism>
<dbReference type="Pfam" id="PF04916">
    <property type="entry name" value="Phospholip_B"/>
    <property type="match status" value="1"/>
</dbReference>
<keyword evidence="9" id="KW-0472">Membrane</keyword>
<sequence>MRFSFVLLSFLFIRITFSQTIIHTASCNVVDGVPVISSGDETTYTVWANFTDSLNETGWYQFHSHGVEGKNSRDIMRCTGALEGYLSAERIHQHYNLIFDMQEWNRGEDYPPVTKDFLQKNLEFTRLSVEAYQDSKYWQTIGLILTQFDGFVQGYQQKYNKEHENYLTEFDLWFLQSEGDMFDIAEIFPNDVQDGSVKPGPTAKDKQLFRGKKTTNSRSKPKSKVTPGEHCSGLIRLLPDYSDVFFAHDSWSSYVELHGELKEYIIPIPEFKSHRITMSTRIGKLASFDDFYINDQGLFVLETTINNFNEELYSKVVPQSLFTWIRAVHATWTTDNGKDWTETFIRYNSGTYNNQYLVVDSKKFVPKEKPTNDLLWIIEQYPGIYRNQDVTQYLVSDGFFPSFNTPWFEELYNLAHFPEIVAQWGDDGNYWSYNTSARYYIFYRDVPRIKTFEDFKAFMRYNNWKRDIYSNGDPGQQILARYDQRPGLSPHYPPKYFGGLDSKCLMLSEAKYGSRMQFHARASPAYDEKNGIPKFVFPDESILKHDGLPDVWDFDWMTFKSDVPDVCSQFHNKKKDCLNTEGCGWCPYSTSCFPGTSDKPLYNESCPDGWTVKAKAKPWATPVIIATCVIVLVFVVACFGAHFYIKRRNS</sequence>
<dbReference type="EMBL" id="JAPFFF010000001">
    <property type="protein sequence ID" value="KAK8898658.1"/>
    <property type="molecule type" value="Genomic_DNA"/>
</dbReference>
<evidence type="ECO:0000256" key="5">
    <source>
        <dbReference type="ARBA" id="ARBA00023098"/>
    </source>
</evidence>
<keyword evidence="5 7" id="KW-0443">Lipid metabolism</keyword>
<keyword evidence="6" id="KW-0325">Glycoprotein</keyword>
<dbReference type="InterPro" id="IPR007000">
    <property type="entry name" value="PLipase_B-like"/>
</dbReference>
<feature type="chain" id="PRO_5044951967" description="Phospholipase B-like" evidence="7">
    <location>
        <begin position="19"/>
        <end position="650"/>
    </location>
</feature>
<comment type="similarity">
    <text evidence="1 7">Belongs to the phospholipase B-like family.</text>
</comment>
<protein>
    <recommendedName>
        <fullName evidence="7">Phospholipase B-like</fullName>
        <ecNumber evidence="7">3.1.1.-</ecNumber>
    </recommendedName>
</protein>
<evidence type="ECO:0000256" key="2">
    <source>
        <dbReference type="ARBA" id="ARBA00022729"/>
    </source>
</evidence>
<gene>
    <name evidence="10" type="ORF">M9Y10_000950</name>
</gene>
<dbReference type="Proteomes" id="UP001470230">
    <property type="component" value="Unassembled WGS sequence"/>
</dbReference>
<dbReference type="EC" id="3.1.1.-" evidence="7"/>
<keyword evidence="9" id="KW-1133">Transmembrane helix</keyword>
<evidence type="ECO:0000256" key="6">
    <source>
        <dbReference type="ARBA" id="ARBA00023180"/>
    </source>
</evidence>